<keyword evidence="2" id="KW-1185">Reference proteome</keyword>
<accession>A0A3M7M3I8</accession>
<sequence length="113" mass="12339">MAHAKKKLRWVYRSKAGAVDDLPVNCPSPTDYGSVGDRSLRSSYWSVHDSIEDAGPKVWVVHRTARALSFTRQTCNDDCGKEQTLDAAPVGWWVTCCSVATANRGRQDGAAVA</sequence>
<protein>
    <submittedName>
        <fullName evidence="1">Uncharacterized protein</fullName>
    </submittedName>
</protein>
<dbReference type="AlphaFoldDB" id="A0A3M7M3I8"/>
<dbReference type="Proteomes" id="UP000265663">
    <property type="component" value="Unassembled WGS sequence"/>
</dbReference>
<evidence type="ECO:0000313" key="1">
    <source>
        <dbReference type="EMBL" id="RMZ69033.1"/>
    </source>
</evidence>
<organism evidence="1 2">
    <name type="scientific">Pyrenophora seminiperda CCB06</name>
    <dbReference type="NCBI Taxonomy" id="1302712"/>
    <lineage>
        <taxon>Eukaryota</taxon>
        <taxon>Fungi</taxon>
        <taxon>Dikarya</taxon>
        <taxon>Ascomycota</taxon>
        <taxon>Pezizomycotina</taxon>
        <taxon>Dothideomycetes</taxon>
        <taxon>Pleosporomycetidae</taxon>
        <taxon>Pleosporales</taxon>
        <taxon>Pleosporineae</taxon>
        <taxon>Pleosporaceae</taxon>
        <taxon>Pyrenophora</taxon>
    </lineage>
</organism>
<dbReference type="EMBL" id="KE747817">
    <property type="protein sequence ID" value="RMZ69033.1"/>
    <property type="molecule type" value="Genomic_DNA"/>
</dbReference>
<name>A0A3M7M3I8_9PLEO</name>
<reference evidence="1 2" key="1">
    <citation type="journal article" date="2014" name="PLoS ONE">
        <title>De novo Genome Assembly of the Fungal Plant Pathogen Pyrenophora semeniperda.</title>
        <authorList>
            <person name="Soliai M.M."/>
            <person name="Meyer S.E."/>
            <person name="Udall J.A."/>
            <person name="Elzinga D.E."/>
            <person name="Hermansen R.A."/>
            <person name="Bodily P.M."/>
            <person name="Hart A.A."/>
            <person name="Coleman C.E."/>
        </authorList>
    </citation>
    <scope>NUCLEOTIDE SEQUENCE [LARGE SCALE GENOMIC DNA]</scope>
    <source>
        <strain evidence="1 2">CCB06</strain>
        <tissue evidence="1">Mycelium</tissue>
    </source>
</reference>
<proteinExistence type="predicted"/>
<gene>
    <name evidence="1" type="ORF">GMOD_00002939</name>
</gene>
<evidence type="ECO:0000313" key="2">
    <source>
        <dbReference type="Proteomes" id="UP000265663"/>
    </source>
</evidence>